<dbReference type="InterPro" id="IPR002781">
    <property type="entry name" value="TM_pro_TauE-like"/>
</dbReference>
<evidence type="ECO:0000256" key="7">
    <source>
        <dbReference type="ARBA" id="ARBA00023136"/>
    </source>
</evidence>
<keyword evidence="3" id="KW-0813">Transport</keyword>
<keyword evidence="6 8" id="KW-1133">Transmembrane helix</keyword>
<gene>
    <name evidence="9" type="ORF">ID810_09045</name>
</gene>
<feature type="transmembrane region" description="Helical" evidence="8">
    <location>
        <begin position="56"/>
        <end position="73"/>
    </location>
</feature>
<feature type="transmembrane region" description="Helical" evidence="8">
    <location>
        <begin position="207"/>
        <end position="227"/>
    </location>
</feature>
<evidence type="ECO:0000313" key="10">
    <source>
        <dbReference type="Proteomes" id="UP000594637"/>
    </source>
</evidence>
<accession>A0A7T0PXC7</accession>
<dbReference type="RefSeq" id="WP_166856162.1">
    <property type="nucleotide sequence ID" value="NZ_CP063989.1"/>
</dbReference>
<dbReference type="AlphaFoldDB" id="A0A7T0PXC7"/>
<dbReference type="InterPro" id="IPR052017">
    <property type="entry name" value="TSUP"/>
</dbReference>
<sequence>MLSSGLAYASSLPASTWAILVVAAAATGIAKTALPGAATLAVALFAAVLPAKESTGTMLVLLLIGDVLAIWMYRHDADWSELRRLVPGVLAGVVLGAVFLHLVSDEAARRLIGALLLVLIAATLALMRLPEPPEVQGPLGRAIYGTAAGFTTMAANAGGPVTTMYFLASRFSVMTFLGTTAWFFFTVNLVKLPLSIGLGLIRAETLWVDLALVPVVIVSALAGRWLAARMDKRIFDPLVTILTVASAAHLLV</sequence>
<proteinExistence type="inferred from homology"/>
<dbReference type="EMBL" id="CP063989">
    <property type="protein sequence ID" value="QPL06669.1"/>
    <property type="molecule type" value="Genomic_DNA"/>
</dbReference>
<keyword evidence="5 8" id="KW-0812">Transmembrane</keyword>
<evidence type="ECO:0000256" key="2">
    <source>
        <dbReference type="ARBA" id="ARBA00009142"/>
    </source>
</evidence>
<evidence type="ECO:0000256" key="1">
    <source>
        <dbReference type="ARBA" id="ARBA00004651"/>
    </source>
</evidence>
<organism evidence="9 10">
    <name type="scientific">Actinomyces respiraculi</name>
    <dbReference type="NCBI Taxonomy" id="2744574"/>
    <lineage>
        <taxon>Bacteria</taxon>
        <taxon>Bacillati</taxon>
        <taxon>Actinomycetota</taxon>
        <taxon>Actinomycetes</taxon>
        <taxon>Actinomycetales</taxon>
        <taxon>Actinomycetaceae</taxon>
        <taxon>Actinomyces</taxon>
    </lineage>
</organism>
<name>A0A7T0PXC7_9ACTO</name>
<feature type="transmembrane region" description="Helical" evidence="8">
    <location>
        <begin position="142"/>
        <end position="168"/>
    </location>
</feature>
<evidence type="ECO:0000256" key="3">
    <source>
        <dbReference type="ARBA" id="ARBA00022448"/>
    </source>
</evidence>
<dbReference type="PANTHER" id="PTHR30269:SF23">
    <property type="entry name" value="MEMBRANE TRANSPORTER PROTEIN YDHB-RELATED"/>
    <property type="match status" value="1"/>
</dbReference>
<dbReference type="PANTHER" id="PTHR30269">
    <property type="entry name" value="TRANSMEMBRANE PROTEIN YFCA"/>
    <property type="match status" value="1"/>
</dbReference>
<dbReference type="GO" id="GO:0005886">
    <property type="term" value="C:plasma membrane"/>
    <property type="evidence" value="ECO:0007669"/>
    <property type="project" value="UniProtKB-SubCell"/>
</dbReference>
<evidence type="ECO:0000256" key="8">
    <source>
        <dbReference type="RuleBase" id="RU363041"/>
    </source>
</evidence>
<dbReference type="Pfam" id="PF01925">
    <property type="entry name" value="TauE"/>
    <property type="match status" value="1"/>
</dbReference>
<feature type="transmembrane region" description="Helical" evidence="8">
    <location>
        <begin position="111"/>
        <end position="130"/>
    </location>
</feature>
<feature type="transmembrane region" description="Helical" evidence="8">
    <location>
        <begin position="32"/>
        <end position="49"/>
    </location>
</feature>
<reference evidence="9 10" key="1">
    <citation type="submission" date="2020-11" db="EMBL/GenBank/DDBJ databases">
        <title>Actinomyces sp. ZJ750.</title>
        <authorList>
            <person name="Zhou J."/>
        </authorList>
    </citation>
    <scope>NUCLEOTIDE SEQUENCE [LARGE SCALE GENOMIC DNA]</scope>
    <source>
        <strain evidence="9 10">ZJ750</strain>
    </source>
</reference>
<dbReference type="Proteomes" id="UP000594637">
    <property type="component" value="Chromosome"/>
</dbReference>
<evidence type="ECO:0000256" key="6">
    <source>
        <dbReference type="ARBA" id="ARBA00022989"/>
    </source>
</evidence>
<comment type="subcellular location">
    <subcellularLocation>
        <location evidence="1 8">Cell membrane</location>
        <topology evidence="1 8">Multi-pass membrane protein</topology>
    </subcellularLocation>
</comment>
<feature type="transmembrane region" description="Helical" evidence="8">
    <location>
        <begin position="85"/>
        <end position="104"/>
    </location>
</feature>
<keyword evidence="4 8" id="KW-1003">Cell membrane</keyword>
<dbReference type="KEGG" id="arep:ID810_09045"/>
<protein>
    <recommendedName>
        <fullName evidence="8">Probable membrane transporter protein</fullName>
    </recommendedName>
</protein>
<evidence type="ECO:0000313" key="9">
    <source>
        <dbReference type="EMBL" id="QPL06669.1"/>
    </source>
</evidence>
<evidence type="ECO:0000256" key="5">
    <source>
        <dbReference type="ARBA" id="ARBA00022692"/>
    </source>
</evidence>
<keyword evidence="10" id="KW-1185">Reference proteome</keyword>
<keyword evidence="7 8" id="KW-0472">Membrane</keyword>
<evidence type="ECO:0000256" key="4">
    <source>
        <dbReference type="ARBA" id="ARBA00022475"/>
    </source>
</evidence>
<comment type="similarity">
    <text evidence="2 8">Belongs to the 4-toluene sulfonate uptake permease (TSUP) (TC 2.A.102) family.</text>
</comment>